<dbReference type="EMBL" id="FUYA01000004">
    <property type="protein sequence ID" value="SKA71276.1"/>
    <property type="molecule type" value="Genomic_DNA"/>
</dbReference>
<organism evidence="1 2">
    <name type="scientific">Desulfobaculum bizertense DSM 18034</name>
    <dbReference type="NCBI Taxonomy" id="1121442"/>
    <lineage>
        <taxon>Bacteria</taxon>
        <taxon>Pseudomonadati</taxon>
        <taxon>Thermodesulfobacteriota</taxon>
        <taxon>Desulfovibrionia</taxon>
        <taxon>Desulfovibrionales</taxon>
        <taxon>Desulfovibrionaceae</taxon>
        <taxon>Desulfobaculum</taxon>
    </lineage>
</organism>
<dbReference type="RefSeq" id="WP_078684740.1">
    <property type="nucleotide sequence ID" value="NZ_FUYA01000004.1"/>
</dbReference>
<dbReference type="OrthoDB" id="5422828at2"/>
<gene>
    <name evidence="1" type="ORF">SAMN02745702_01446</name>
</gene>
<dbReference type="AlphaFoldDB" id="A0A1T4W1Z9"/>
<evidence type="ECO:0000313" key="2">
    <source>
        <dbReference type="Proteomes" id="UP000189733"/>
    </source>
</evidence>
<dbReference type="STRING" id="1121442.SAMN02745702_01446"/>
<name>A0A1T4W1Z9_9BACT</name>
<keyword evidence="2" id="KW-1185">Reference proteome</keyword>
<proteinExistence type="predicted"/>
<sequence>MTTIMPKSELARRALEWIDDQRLSGKDNTNALVQEALIRFNLGPKDEMFLNAFFKDTSKKQEKSPE</sequence>
<reference evidence="1 2" key="1">
    <citation type="submission" date="2017-02" db="EMBL/GenBank/DDBJ databases">
        <authorList>
            <person name="Peterson S.W."/>
        </authorList>
    </citation>
    <scope>NUCLEOTIDE SEQUENCE [LARGE SCALE GENOMIC DNA]</scope>
    <source>
        <strain evidence="1 2">DSM 18034</strain>
    </source>
</reference>
<dbReference type="Proteomes" id="UP000189733">
    <property type="component" value="Unassembled WGS sequence"/>
</dbReference>
<protein>
    <submittedName>
        <fullName evidence="1">Uncharacterized protein</fullName>
    </submittedName>
</protein>
<evidence type="ECO:0000313" key="1">
    <source>
        <dbReference type="EMBL" id="SKA71276.1"/>
    </source>
</evidence>
<accession>A0A1T4W1Z9</accession>